<dbReference type="STRING" id="927083.DB32_002506"/>
<dbReference type="Gene3D" id="1.25.40.10">
    <property type="entry name" value="Tetratricopeptide repeat domain"/>
    <property type="match status" value="1"/>
</dbReference>
<accession>A0A0F6YHR3</accession>
<dbReference type="SUPFAM" id="SSF48452">
    <property type="entry name" value="TPR-like"/>
    <property type="match status" value="1"/>
</dbReference>
<name>A0A0F6YHR3_9BACT</name>
<dbReference type="InterPro" id="IPR011990">
    <property type="entry name" value="TPR-like_helical_dom_sf"/>
</dbReference>
<dbReference type="Proteomes" id="UP000034883">
    <property type="component" value="Chromosome"/>
</dbReference>
<feature type="chain" id="PRO_5002512661" evidence="1">
    <location>
        <begin position="24"/>
        <end position="187"/>
    </location>
</feature>
<dbReference type="RefSeq" id="WP_053232607.1">
    <property type="nucleotide sequence ID" value="NZ_CP011125.1"/>
</dbReference>
<dbReference type="EMBL" id="CP011125">
    <property type="protein sequence ID" value="AKF05357.1"/>
    <property type="molecule type" value="Genomic_DNA"/>
</dbReference>
<evidence type="ECO:0000313" key="3">
    <source>
        <dbReference type="Proteomes" id="UP000034883"/>
    </source>
</evidence>
<protein>
    <submittedName>
        <fullName evidence="2">Uncharacterized protein</fullName>
    </submittedName>
</protein>
<proteinExistence type="predicted"/>
<evidence type="ECO:0000313" key="2">
    <source>
        <dbReference type="EMBL" id="AKF05357.1"/>
    </source>
</evidence>
<dbReference type="KEGG" id="samy:DB32_002506"/>
<dbReference type="AlphaFoldDB" id="A0A0F6YHR3"/>
<gene>
    <name evidence="2" type="ORF">DB32_002506</name>
</gene>
<reference evidence="2 3" key="1">
    <citation type="submission" date="2015-03" db="EMBL/GenBank/DDBJ databases">
        <title>Genome assembly of Sandaracinus amylolyticus DSM 53668.</title>
        <authorList>
            <person name="Sharma G."/>
            <person name="Subramanian S."/>
        </authorList>
    </citation>
    <scope>NUCLEOTIDE SEQUENCE [LARGE SCALE GENOMIC DNA]</scope>
    <source>
        <strain evidence="2 3">DSM 53668</strain>
    </source>
</reference>
<feature type="signal peptide" evidence="1">
    <location>
        <begin position="1"/>
        <end position="23"/>
    </location>
</feature>
<keyword evidence="3" id="KW-1185">Reference proteome</keyword>
<organism evidence="2 3">
    <name type="scientific">Sandaracinus amylolyticus</name>
    <dbReference type="NCBI Taxonomy" id="927083"/>
    <lineage>
        <taxon>Bacteria</taxon>
        <taxon>Pseudomonadati</taxon>
        <taxon>Myxococcota</taxon>
        <taxon>Polyangia</taxon>
        <taxon>Polyangiales</taxon>
        <taxon>Sandaracinaceae</taxon>
        <taxon>Sandaracinus</taxon>
    </lineage>
</organism>
<keyword evidence="1" id="KW-0732">Signal</keyword>
<evidence type="ECO:0000256" key="1">
    <source>
        <dbReference type="SAM" id="SignalP"/>
    </source>
</evidence>
<sequence length="187" mass="20086">MEAKLNVGILCTLALAWASLTLAEPSSAMDPHDELTRDLADIEDRFARDREDPALAERLADAYLDLDRPDLAVATLSTAAAPVQADPAVAHRLARAYEQTGRVADALAIAELATARCGRSIGTADSSSVTPIPERSCSERTYAALSMHRNALSRMHAWGVTDPRTDSRAQLAYSLSVRAARILSASR</sequence>